<sequence>MLQKLLKPQVKTALAIVWFVFTFSLVAWWWVFFLLRLNPNTTTLEQMKMSHRMFVWEGSILLAAILFGGVSLVVFTYRDQKRHQRLRFFFSTFSHDIKTSIARLRLQAEVLEEETTNASSPILKRLISDIQRLDLQLENSLLLANLEDGELLHEDVSLRSIFSSLRNEFPELSIELEREATIRGDHRALLSVFKNLLQNSVLHGKATTVRIKIKTLSDNRIELQMQDDGLGFKGPVHKLGSEILKSQDARSNGLGLLITSRLLNRMNGHIRYDSRENEGFRSFIELEGQLK</sequence>
<dbReference type="InterPro" id="IPR036890">
    <property type="entry name" value="HATPase_C_sf"/>
</dbReference>
<dbReference type="GO" id="GO:0005524">
    <property type="term" value="F:ATP binding"/>
    <property type="evidence" value="ECO:0007669"/>
    <property type="project" value="UniProtKB-KW"/>
</dbReference>
<keyword evidence="9" id="KW-0472">Membrane</keyword>
<dbReference type="AlphaFoldDB" id="A0A162GN01"/>
<dbReference type="Pfam" id="PF00512">
    <property type="entry name" value="HisKA"/>
    <property type="match status" value="1"/>
</dbReference>
<evidence type="ECO:0000256" key="9">
    <source>
        <dbReference type="SAM" id="Phobius"/>
    </source>
</evidence>
<organism evidence="11 12">
    <name type="scientific">Bdellovibrio bacteriovorus</name>
    <dbReference type="NCBI Taxonomy" id="959"/>
    <lineage>
        <taxon>Bacteria</taxon>
        <taxon>Pseudomonadati</taxon>
        <taxon>Bdellovibrionota</taxon>
        <taxon>Bdellovibrionia</taxon>
        <taxon>Bdellovibrionales</taxon>
        <taxon>Pseudobdellovibrionaceae</taxon>
        <taxon>Bdellovibrio</taxon>
    </lineage>
</organism>
<evidence type="ECO:0000256" key="3">
    <source>
        <dbReference type="ARBA" id="ARBA00012438"/>
    </source>
</evidence>
<dbReference type="SUPFAM" id="SSF47384">
    <property type="entry name" value="Homodimeric domain of signal transducing histidine kinase"/>
    <property type="match status" value="1"/>
</dbReference>
<dbReference type="GO" id="GO:0005886">
    <property type="term" value="C:plasma membrane"/>
    <property type="evidence" value="ECO:0007669"/>
    <property type="project" value="UniProtKB-SubCell"/>
</dbReference>
<dbReference type="Proteomes" id="UP000075799">
    <property type="component" value="Unassembled WGS sequence"/>
</dbReference>
<evidence type="ECO:0000256" key="5">
    <source>
        <dbReference type="ARBA" id="ARBA00022679"/>
    </source>
</evidence>
<evidence type="ECO:0000313" key="12">
    <source>
        <dbReference type="Proteomes" id="UP000075799"/>
    </source>
</evidence>
<dbReference type="CDD" id="cd00082">
    <property type="entry name" value="HisKA"/>
    <property type="match status" value="1"/>
</dbReference>
<reference evidence="11 12" key="1">
    <citation type="submission" date="2016-03" db="EMBL/GenBank/DDBJ databases">
        <authorList>
            <person name="Ploux O."/>
        </authorList>
    </citation>
    <scope>NUCLEOTIDE SEQUENCE [LARGE SCALE GENOMIC DNA]</scope>
    <source>
        <strain evidence="11 12">EC13</strain>
    </source>
</reference>
<comment type="subcellular location">
    <subcellularLocation>
        <location evidence="2">Cell membrane</location>
        <topology evidence="2">Multi-pass membrane protein</topology>
    </subcellularLocation>
</comment>
<evidence type="ECO:0000313" key="11">
    <source>
        <dbReference type="EMBL" id="KYG68537.1"/>
    </source>
</evidence>
<dbReference type="Gene3D" id="3.30.565.10">
    <property type="entry name" value="Histidine kinase-like ATPase, C-terminal domain"/>
    <property type="match status" value="1"/>
</dbReference>
<evidence type="ECO:0000256" key="1">
    <source>
        <dbReference type="ARBA" id="ARBA00000085"/>
    </source>
</evidence>
<comment type="catalytic activity">
    <reaction evidence="1">
        <text>ATP + protein L-histidine = ADP + protein N-phospho-L-histidine.</text>
        <dbReference type="EC" id="2.7.13.3"/>
    </reaction>
</comment>
<keyword evidence="6" id="KW-0547">Nucleotide-binding</keyword>
<evidence type="ECO:0000256" key="2">
    <source>
        <dbReference type="ARBA" id="ARBA00004651"/>
    </source>
</evidence>
<dbReference type="GO" id="GO:0000155">
    <property type="term" value="F:phosphorelay sensor kinase activity"/>
    <property type="evidence" value="ECO:0007669"/>
    <property type="project" value="InterPro"/>
</dbReference>
<dbReference type="InterPro" id="IPR003594">
    <property type="entry name" value="HATPase_dom"/>
</dbReference>
<comment type="caution">
    <text evidence="11">The sequence shown here is derived from an EMBL/GenBank/DDBJ whole genome shotgun (WGS) entry which is preliminary data.</text>
</comment>
<evidence type="ECO:0000256" key="6">
    <source>
        <dbReference type="ARBA" id="ARBA00022741"/>
    </source>
</evidence>
<dbReference type="PANTHER" id="PTHR44936:SF10">
    <property type="entry name" value="SENSOR PROTEIN RSTB"/>
    <property type="match status" value="1"/>
</dbReference>
<accession>A0A162GN01</accession>
<dbReference type="SMART" id="SM00388">
    <property type="entry name" value="HisKA"/>
    <property type="match status" value="1"/>
</dbReference>
<evidence type="ECO:0000256" key="8">
    <source>
        <dbReference type="ARBA" id="ARBA00022840"/>
    </source>
</evidence>
<dbReference type="EMBL" id="LUKD01000001">
    <property type="protein sequence ID" value="KYG68537.1"/>
    <property type="molecule type" value="Genomic_DNA"/>
</dbReference>
<keyword evidence="8" id="KW-0067">ATP-binding</keyword>
<protein>
    <recommendedName>
        <fullName evidence="3">histidine kinase</fullName>
        <ecNumber evidence="3">2.7.13.3</ecNumber>
    </recommendedName>
</protein>
<dbReference type="PANTHER" id="PTHR44936">
    <property type="entry name" value="SENSOR PROTEIN CREC"/>
    <property type="match status" value="1"/>
</dbReference>
<dbReference type="InterPro" id="IPR003661">
    <property type="entry name" value="HisK_dim/P_dom"/>
</dbReference>
<feature type="domain" description="Histidine kinase" evidence="10">
    <location>
        <begin position="92"/>
        <end position="290"/>
    </location>
</feature>
<feature type="transmembrane region" description="Helical" evidence="9">
    <location>
        <begin position="53"/>
        <end position="77"/>
    </location>
</feature>
<dbReference type="Pfam" id="PF02518">
    <property type="entry name" value="HATPase_c"/>
    <property type="match status" value="1"/>
</dbReference>
<evidence type="ECO:0000259" key="10">
    <source>
        <dbReference type="PROSITE" id="PS50109"/>
    </source>
</evidence>
<keyword evidence="9" id="KW-0812">Transmembrane</keyword>
<dbReference type="RefSeq" id="WP_063205230.1">
    <property type="nucleotide sequence ID" value="NZ_LUKD01000001.1"/>
</dbReference>
<gene>
    <name evidence="11" type="ORF">AZI87_04655</name>
</gene>
<dbReference type="Gene3D" id="1.10.287.130">
    <property type="match status" value="1"/>
</dbReference>
<keyword evidence="7 11" id="KW-0418">Kinase</keyword>
<feature type="transmembrane region" description="Helical" evidence="9">
    <location>
        <begin position="12"/>
        <end position="33"/>
    </location>
</feature>
<keyword evidence="9" id="KW-1133">Transmembrane helix</keyword>
<dbReference type="SMART" id="SM00387">
    <property type="entry name" value="HATPase_c"/>
    <property type="match status" value="1"/>
</dbReference>
<dbReference type="EC" id="2.7.13.3" evidence="3"/>
<evidence type="ECO:0000256" key="4">
    <source>
        <dbReference type="ARBA" id="ARBA00022475"/>
    </source>
</evidence>
<evidence type="ECO:0000256" key="7">
    <source>
        <dbReference type="ARBA" id="ARBA00022777"/>
    </source>
</evidence>
<proteinExistence type="predicted"/>
<keyword evidence="5" id="KW-0808">Transferase</keyword>
<dbReference type="SUPFAM" id="SSF55874">
    <property type="entry name" value="ATPase domain of HSP90 chaperone/DNA topoisomerase II/histidine kinase"/>
    <property type="match status" value="1"/>
</dbReference>
<keyword evidence="4" id="KW-1003">Cell membrane</keyword>
<name>A0A162GN01_BDEBC</name>
<dbReference type="InterPro" id="IPR005467">
    <property type="entry name" value="His_kinase_dom"/>
</dbReference>
<dbReference type="OrthoDB" id="9804645at2"/>
<dbReference type="InterPro" id="IPR036097">
    <property type="entry name" value="HisK_dim/P_sf"/>
</dbReference>
<dbReference type="InterPro" id="IPR050980">
    <property type="entry name" value="2C_sensor_his_kinase"/>
</dbReference>
<dbReference type="PROSITE" id="PS50109">
    <property type="entry name" value="HIS_KIN"/>
    <property type="match status" value="1"/>
</dbReference>